<dbReference type="RefSeq" id="WP_406699421.1">
    <property type="nucleotide sequence ID" value="NZ_CP155447.1"/>
</dbReference>
<evidence type="ECO:0000313" key="1">
    <source>
        <dbReference type="EMBL" id="XBH06570.1"/>
    </source>
</evidence>
<name>A0AAU7CN89_9BACT</name>
<gene>
    <name evidence="1" type="ORF">V5E97_11175</name>
</gene>
<dbReference type="AlphaFoldDB" id="A0AAU7CN89"/>
<reference evidence="1" key="1">
    <citation type="submission" date="2024-05" db="EMBL/GenBank/DDBJ databases">
        <title>Planctomycetes of the genus Singulisphaera possess chitinolytic capabilities.</title>
        <authorList>
            <person name="Ivanova A."/>
        </authorList>
    </citation>
    <scope>NUCLEOTIDE SEQUENCE</scope>
    <source>
        <strain evidence="1">Ch08T</strain>
    </source>
</reference>
<organism evidence="1">
    <name type="scientific">Singulisphaera sp. Ch08</name>
    <dbReference type="NCBI Taxonomy" id="3120278"/>
    <lineage>
        <taxon>Bacteria</taxon>
        <taxon>Pseudomonadati</taxon>
        <taxon>Planctomycetota</taxon>
        <taxon>Planctomycetia</taxon>
        <taxon>Isosphaerales</taxon>
        <taxon>Isosphaeraceae</taxon>
        <taxon>Singulisphaera</taxon>
    </lineage>
</organism>
<evidence type="ECO:0008006" key="2">
    <source>
        <dbReference type="Google" id="ProtNLM"/>
    </source>
</evidence>
<sequence length="66" mass="7286">MKKSPTCPLCSGRMERHQEVVVEFATEGTAYTLAWVCTACSAAFPIAVSKSGLFKKPQPFYEEPTE</sequence>
<dbReference type="EMBL" id="CP155447">
    <property type="protein sequence ID" value="XBH06570.1"/>
    <property type="molecule type" value="Genomic_DNA"/>
</dbReference>
<accession>A0AAU7CN89</accession>
<protein>
    <recommendedName>
        <fullName evidence="2">Small CPxCG-related zinc finger protein</fullName>
    </recommendedName>
</protein>
<proteinExistence type="predicted"/>